<dbReference type="EMBL" id="BK016147">
    <property type="protein sequence ID" value="DAF98468.1"/>
    <property type="molecule type" value="Genomic_DNA"/>
</dbReference>
<reference evidence="1" key="1">
    <citation type="journal article" date="2021" name="Proc. Natl. Acad. Sci. U.S.A.">
        <title>A Catalog of Tens of Thousands of Viruses from Human Metagenomes Reveals Hidden Associations with Chronic Diseases.</title>
        <authorList>
            <person name="Tisza M.J."/>
            <person name="Buck C.B."/>
        </authorList>
    </citation>
    <scope>NUCLEOTIDE SEQUENCE</scope>
    <source>
        <strain evidence="1">Ctwfx1</strain>
    </source>
</reference>
<name>A0A8S5UVK6_9CAUD</name>
<accession>A0A8S5UVK6</accession>
<proteinExistence type="predicted"/>
<organism evidence="1">
    <name type="scientific">Siphoviridae sp. ctwfx1</name>
    <dbReference type="NCBI Taxonomy" id="2825732"/>
    <lineage>
        <taxon>Viruses</taxon>
        <taxon>Duplodnaviria</taxon>
        <taxon>Heunggongvirae</taxon>
        <taxon>Uroviricota</taxon>
        <taxon>Caudoviricetes</taxon>
    </lineage>
</organism>
<evidence type="ECO:0000313" key="1">
    <source>
        <dbReference type="EMBL" id="DAF98468.1"/>
    </source>
</evidence>
<protein>
    <submittedName>
        <fullName evidence="1">Uncharacterized protein</fullName>
    </submittedName>
</protein>
<sequence length="42" mass="4768">MTGLDIFLILVGITSLTERLMKIIVYLDGGKYERGRNKVRPS</sequence>